<evidence type="ECO:0008006" key="3">
    <source>
        <dbReference type="Google" id="ProtNLM"/>
    </source>
</evidence>
<evidence type="ECO:0000313" key="1">
    <source>
        <dbReference type="EMBL" id="MDQ0163349.1"/>
    </source>
</evidence>
<name>A0ABT9VQV1_9BACI</name>
<reference evidence="1 2" key="1">
    <citation type="submission" date="2023-07" db="EMBL/GenBank/DDBJ databases">
        <title>Genomic Encyclopedia of Type Strains, Phase IV (KMG-IV): sequencing the most valuable type-strain genomes for metagenomic binning, comparative biology and taxonomic classification.</title>
        <authorList>
            <person name="Goeker M."/>
        </authorList>
    </citation>
    <scope>NUCLEOTIDE SEQUENCE [LARGE SCALE GENOMIC DNA]</scope>
    <source>
        <strain evidence="1 2">DSM 19092</strain>
    </source>
</reference>
<accession>A0ABT9VQV1</accession>
<sequence length="44" mass="5455">MFERKVINISITSILKKGNHVRKISEKIYLHVETKRDDWIFRRR</sequence>
<organism evidence="1 2">
    <name type="scientific">Aeribacillus alveayuensis</name>
    <dbReference type="NCBI Taxonomy" id="279215"/>
    <lineage>
        <taxon>Bacteria</taxon>
        <taxon>Bacillati</taxon>
        <taxon>Bacillota</taxon>
        <taxon>Bacilli</taxon>
        <taxon>Bacillales</taxon>
        <taxon>Bacillaceae</taxon>
        <taxon>Aeribacillus</taxon>
    </lineage>
</organism>
<dbReference type="Proteomes" id="UP001225646">
    <property type="component" value="Unassembled WGS sequence"/>
</dbReference>
<dbReference type="EMBL" id="JAUSTR010000014">
    <property type="protein sequence ID" value="MDQ0163349.1"/>
    <property type="molecule type" value="Genomic_DNA"/>
</dbReference>
<comment type="caution">
    <text evidence="1">The sequence shown here is derived from an EMBL/GenBank/DDBJ whole genome shotgun (WGS) entry which is preliminary data.</text>
</comment>
<proteinExistence type="predicted"/>
<protein>
    <recommendedName>
        <fullName evidence="3">Transposase</fullName>
    </recommendedName>
</protein>
<gene>
    <name evidence="1" type="ORF">J2S06_002429</name>
</gene>
<evidence type="ECO:0000313" key="2">
    <source>
        <dbReference type="Proteomes" id="UP001225646"/>
    </source>
</evidence>
<keyword evidence="2" id="KW-1185">Reference proteome</keyword>